<dbReference type="VEuPathDB" id="VectorBase:LDEU002438"/>
<dbReference type="EMBL" id="NCKV01000841">
    <property type="protein sequence ID" value="RWS29601.1"/>
    <property type="molecule type" value="Genomic_DNA"/>
</dbReference>
<dbReference type="PANTHER" id="PTHR11783">
    <property type="entry name" value="SULFOTRANSFERASE SULT"/>
    <property type="match status" value="1"/>
</dbReference>
<dbReference type="Proteomes" id="UP000288716">
    <property type="component" value="Unassembled WGS sequence"/>
</dbReference>
<dbReference type="STRING" id="299467.A0A443SPX9"/>
<dbReference type="AlphaFoldDB" id="A0A443SPX9"/>
<sequence>MNCERFTLPLKYVDGLCYPDYFIDKNIRETVNWKPDDGDVIVSTYPKCGTTWVQAIVWMIQNNGEGSLPRFNDMMIKLTPFMESIGIDAAKALPSPRHLKSHLPFNLIPKNRNAKYITVVRNPKDVCVSFHHFCRELFHIHDVHSCTFDQFFEEFIKGAVPYGDYFDHILSWYKHKNDENVLFLVYEQMKKNHYEAVMRIAKFLSSKEIDYEKLLTNDPNLLKTIVEKTTFDAMKNLPVNDPSEFTDPKNVGDCGNLIKFYRKGIVGDWVTCFNAEQNNRMDNLIKQKFGDIVNEFGWN</sequence>
<dbReference type="Pfam" id="PF00685">
    <property type="entry name" value="Sulfotransfer_1"/>
    <property type="match status" value="1"/>
</dbReference>
<evidence type="ECO:0000259" key="3">
    <source>
        <dbReference type="Pfam" id="PF00685"/>
    </source>
</evidence>
<protein>
    <submittedName>
        <fullName evidence="4">Amine sulfotransferase-like protein</fullName>
    </submittedName>
</protein>
<evidence type="ECO:0000256" key="2">
    <source>
        <dbReference type="ARBA" id="ARBA00022679"/>
    </source>
</evidence>
<name>A0A443SPX9_9ACAR</name>
<dbReference type="OrthoDB" id="205623at2759"/>
<comment type="similarity">
    <text evidence="1">Belongs to the sulfotransferase 1 family.</text>
</comment>
<proteinExistence type="inferred from homology"/>
<gene>
    <name evidence="4" type="ORF">B4U80_09519</name>
</gene>
<feature type="domain" description="Sulfotransferase" evidence="3">
    <location>
        <begin position="37"/>
        <end position="291"/>
    </location>
</feature>
<keyword evidence="2 4" id="KW-0808">Transferase</keyword>
<evidence type="ECO:0000256" key="1">
    <source>
        <dbReference type="ARBA" id="ARBA00005771"/>
    </source>
</evidence>
<comment type="caution">
    <text evidence="4">The sequence shown here is derived from an EMBL/GenBank/DDBJ whole genome shotgun (WGS) entry which is preliminary data.</text>
</comment>
<organism evidence="4 5">
    <name type="scientific">Leptotrombidium deliense</name>
    <dbReference type="NCBI Taxonomy" id="299467"/>
    <lineage>
        <taxon>Eukaryota</taxon>
        <taxon>Metazoa</taxon>
        <taxon>Ecdysozoa</taxon>
        <taxon>Arthropoda</taxon>
        <taxon>Chelicerata</taxon>
        <taxon>Arachnida</taxon>
        <taxon>Acari</taxon>
        <taxon>Acariformes</taxon>
        <taxon>Trombidiformes</taxon>
        <taxon>Prostigmata</taxon>
        <taxon>Anystina</taxon>
        <taxon>Parasitengona</taxon>
        <taxon>Trombiculoidea</taxon>
        <taxon>Trombiculidae</taxon>
        <taxon>Leptotrombidium</taxon>
    </lineage>
</organism>
<evidence type="ECO:0000313" key="5">
    <source>
        <dbReference type="Proteomes" id="UP000288716"/>
    </source>
</evidence>
<dbReference type="Gene3D" id="3.40.50.300">
    <property type="entry name" value="P-loop containing nucleotide triphosphate hydrolases"/>
    <property type="match status" value="1"/>
</dbReference>
<evidence type="ECO:0000313" key="4">
    <source>
        <dbReference type="EMBL" id="RWS29601.1"/>
    </source>
</evidence>
<dbReference type="GO" id="GO:0008146">
    <property type="term" value="F:sulfotransferase activity"/>
    <property type="evidence" value="ECO:0007669"/>
    <property type="project" value="InterPro"/>
</dbReference>
<dbReference type="InterPro" id="IPR000863">
    <property type="entry name" value="Sulfotransferase_dom"/>
</dbReference>
<dbReference type="SUPFAM" id="SSF52540">
    <property type="entry name" value="P-loop containing nucleoside triphosphate hydrolases"/>
    <property type="match status" value="1"/>
</dbReference>
<keyword evidence="5" id="KW-1185">Reference proteome</keyword>
<dbReference type="InterPro" id="IPR027417">
    <property type="entry name" value="P-loop_NTPase"/>
</dbReference>
<reference evidence="4 5" key="1">
    <citation type="journal article" date="2018" name="Gigascience">
        <title>Genomes of trombidid mites reveal novel predicted allergens and laterally-transferred genes associated with secondary metabolism.</title>
        <authorList>
            <person name="Dong X."/>
            <person name="Chaisiri K."/>
            <person name="Xia D."/>
            <person name="Armstrong S.D."/>
            <person name="Fang Y."/>
            <person name="Donnelly M.J."/>
            <person name="Kadowaki T."/>
            <person name="McGarry J.W."/>
            <person name="Darby A.C."/>
            <person name="Makepeace B.L."/>
        </authorList>
    </citation>
    <scope>NUCLEOTIDE SEQUENCE [LARGE SCALE GENOMIC DNA]</scope>
    <source>
        <strain evidence="4">UoL-UT</strain>
    </source>
</reference>
<accession>A0A443SPX9</accession>